<dbReference type="GO" id="GO:0032259">
    <property type="term" value="P:methylation"/>
    <property type="evidence" value="ECO:0007669"/>
    <property type="project" value="UniProtKB-KW"/>
</dbReference>
<dbReference type="PANTHER" id="PTHR43712:SF4">
    <property type="entry name" value="O-METHYLTRANSFERASE DOMAIN-CONTAINING PROTEIN"/>
    <property type="match status" value="1"/>
</dbReference>
<dbReference type="InterPro" id="IPR001077">
    <property type="entry name" value="COMT_C"/>
</dbReference>
<evidence type="ECO:0000259" key="4">
    <source>
        <dbReference type="Pfam" id="PF00891"/>
    </source>
</evidence>
<dbReference type="SUPFAM" id="SSF46785">
    <property type="entry name" value="Winged helix' DNA-binding domain"/>
    <property type="match status" value="1"/>
</dbReference>
<dbReference type="InterPro" id="IPR036390">
    <property type="entry name" value="WH_DNA-bd_sf"/>
</dbReference>
<evidence type="ECO:0000256" key="1">
    <source>
        <dbReference type="ARBA" id="ARBA00022603"/>
    </source>
</evidence>
<evidence type="ECO:0000313" key="6">
    <source>
        <dbReference type="Proteomes" id="UP000315783"/>
    </source>
</evidence>
<reference evidence="5 6" key="1">
    <citation type="journal article" date="2019" name="Appl. Microbiol. Biotechnol.">
        <title>Genome sequence of Isaria javanica and comparative genome analysis insights into family S53 peptidase evolution in fungal entomopathogens.</title>
        <authorList>
            <person name="Lin R."/>
            <person name="Zhang X."/>
            <person name="Xin B."/>
            <person name="Zou M."/>
            <person name="Gao Y."/>
            <person name="Qin F."/>
            <person name="Hu Q."/>
            <person name="Xie B."/>
            <person name="Cheng X."/>
        </authorList>
    </citation>
    <scope>NUCLEOTIDE SEQUENCE [LARGE SCALE GENOMIC DNA]</scope>
    <source>
        <strain evidence="5 6">IJ1G</strain>
    </source>
</reference>
<dbReference type="Gene3D" id="1.10.10.10">
    <property type="entry name" value="Winged helix-like DNA-binding domain superfamily/Winged helix DNA-binding domain"/>
    <property type="match status" value="1"/>
</dbReference>
<name>A0A545VBC7_9HYPO</name>
<feature type="domain" description="O-methyltransferase C-terminal" evidence="4">
    <location>
        <begin position="249"/>
        <end position="394"/>
    </location>
</feature>
<dbReference type="EMBL" id="SPUK01000003">
    <property type="protein sequence ID" value="TQV99014.1"/>
    <property type="molecule type" value="Genomic_DNA"/>
</dbReference>
<evidence type="ECO:0000256" key="2">
    <source>
        <dbReference type="ARBA" id="ARBA00022679"/>
    </source>
</evidence>
<dbReference type="PROSITE" id="PS51683">
    <property type="entry name" value="SAM_OMT_II"/>
    <property type="match status" value="1"/>
</dbReference>
<accession>A0A545VBC7</accession>
<dbReference type="InterPro" id="IPR016461">
    <property type="entry name" value="COMT-like"/>
</dbReference>
<dbReference type="InterPro" id="IPR036388">
    <property type="entry name" value="WH-like_DNA-bd_sf"/>
</dbReference>
<dbReference type="Proteomes" id="UP000315783">
    <property type="component" value="Unassembled WGS sequence"/>
</dbReference>
<dbReference type="SUPFAM" id="SSF53335">
    <property type="entry name" value="S-adenosyl-L-methionine-dependent methyltransferases"/>
    <property type="match status" value="1"/>
</dbReference>
<dbReference type="AlphaFoldDB" id="A0A545VBC7"/>
<proteinExistence type="predicted"/>
<dbReference type="OrthoDB" id="3340390at2759"/>
<sequence>MDPLPPAASTTIGDVDALMAQLRAIVDDPKEFASARAIDDAKRQQLRQLTRAASVALEEPFETVQRLVYSPLPLITTRIAQQHKIFATLAAGSQQGPVSFEALGEATGLRAAVLESVVDYLGTQGMLSEPVRGQYAATGLTHLMLAPLFQDAITHFHDNCLPGFGALNAVLATPPSAEKLNAFKVGQHSAVDFYTWLETHPVQQGAFHRFMEAQFASLPTWLDAVDFAGEMGTAAVAAANSLSSPEHVAFVDVGGGNGQQIAALKERFPELPGRVVLQDRPEVLEKALEVEGMEKMGYDYLTEQPVKNAGVYYFRQIMHNNDDDTCIRILQSQLPAMGADSLVIIDDKCLSDDKPPQGAPGVEYTAGLSIAMEVMFNAQERREAHWRALLPRAGLVIKDIRRFTKFEDAVIIATKQ</sequence>
<organism evidence="5 6">
    <name type="scientific">Cordyceps javanica</name>
    <dbReference type="NCBI Taxonomy" id="43265"/>
    <lineage>
        <taxon>Eukaryota</taxon>
        <taxon>Fungi</taxon>
        <taxon>Dikarya</taxon>
        <taxon>Ascomycota</taxon>
        <taxon>Pezizomycotina</taxon>
        <taxon>Sordariomycetes</taxon>
        <taxon>Hypocreomycetidae</taxon>
        <taxon>Hypocreales</taxon>
        <taxon>Cordycipitaceae</taxon>
        <taxon>Cordyceps</taxon>
    </lineage>
</organism>
<gene>
    <name evidence="5" type="ORF">IF1G_03094</name>
</gene>
<dbReference type="GO" id="GO:0008171">
    <property type="term" value="F:O-methyltransferase activity"/>
    <property type="evidence" value="ECO:0007669"/>
    <property type="project" value="InterPro"/>
</dbReference>
<keyword evidence="2 5" id="KW-0808">Transferase</keyword>
<keyword evidence="3" id="KW-0949">S-adenosyl-L-methionine</keyword>
<keyword evidence="1 5" id="KW-0489">Methyltransferase</keyword>
<protein>
    <submittedName>
        <fullName evidence="5">O-methyltransferase</fullName>
    </submittedName>
</protein>
<dbReference type="InterPro" id="IPR029063">
    <property type="entry name" value="SAM-dependent_MTases_sf"/>
</dbReference>
<comment type="caution">
    <text evidence="5">The sequence shown here is derived from an EMBL/GenBank/DDBJ whole genome shotgun (WGS) entry which is preliminary data.</text>
</comment>
<dbReference type="PANTHER" id="PTHR43712">
    <property type="entry name" value="PUTATIVE (AFU_ORTHOLOGUE AFUA_4G14580)-RELATED"/>
    <property type="match status" value="1"/>
</dbReference>
<dbReference type="Pfam" id="PF00891">
    <property type="entry name" value="Methyltransf_2"/>
    <property type="match status" value="1"/>
</dbReference>
<dbReference type="STRING" id="43265.A0A545VBC7"/>
<keyword evidence="6" id="KW-1185">Reference proteome</keyword>
<evidence type="ECO:0000313" key="5">
    <source>
        <dbReference type="EMBL" id="TQV99014.1"/>
    </source>
</evidence>
<dbReference type="Gene3D" id="3.40.50.150">
    <property type="entry name" value="Vaccinia Virus protein VP39"/>
    <property type="match status" value="1"/>
</dbReference>
<evidence type="ECO:0000256" key="3">
    <source>
        <dbReference type="ARBA" id="ARBA00022691"/>
    </source>
</evidence>